<organism evidence="3 4">
    <name type="scientific">Ponticaulis profundi</name>
    <dbReference type="NCBI Taxonomy" id="2665222"/>
    <lineage>
        <taxon>Bacteria</taxon>
        <taxon>Pseudomonadati</taxon>
        <taxon>Pseudomonadota</taxon>
        <taxon>Alphaproteobacteria</taxon>
        <taxon>Hyphomonadales</taxon>
        <taxon>Hyphomonadaceae</taxon>
        <taxon>Ponticaulis</taxon>
    </lineage>
</organism>
<dbReference type="PANTHER" id="PTHR11014:SF63">
    <property type="entry name" value="METALLOPEPTIDASE, PUTATIVE (AFU_ORTHOLOGUE AFUA_6G09600)-RELATED"/>
    <property type="match status" value="1"/>
</dbReference>
<gene>
    <name evidence="3" type="ORF">ACFQDM_02675</name>
</gene>
<dbReference type="Pfam" id="PF01546">
    <property type="entry name" value="Peptidase_M20"/>
    <property type="match status" value="1"/>
</dbReference>
<dbReference type="SUPFAM" id="SSF53187">
    <property type="entry name" value="Zn-dependent exopeptidases"/>
    <property type="match status" value="1"/>
</dbReference>
<dbReference type="SUPFAM" id="SSF55031">
    <property type="entry name" value="Bacterial exopeptidase dimerisation domain"/>
    <property type="match status" value="1"/>
</dbReference>
<keyword evidence="2" id="KW-0732">Signal</keyword>
<dbReference type="CDD" id="cd03886">
    <property type="entry name" value="M20_Acy1"/>
    <property type="match status" value="1"/>
</dbReference>
<evidence type="ECO:0000256" key="2">
    <source>
        <dbReference type="SAM" id="SignalP"/>
    </source>
</evidence>
<dbReference type="NCBIfam" id="TIGR01891">
    <property type="entry name" value="amidohydrolases"/>
    <property type="match status" value="1"/>
</dbReference>
<accession>A0ABW1S5Y6</accession>
<proteinExistence type="predicted"/>
<dbReference type="PANTHER" id="PTHR11014">
    <property type="entry name" value="PEPTIDASE M20 FAMILY MEMBER"/>
    <property type="match status" value="1"/>
</dbReference>
<sequence length="422" mass="44352">MKPFAILSVTLLMSCAAVPTGYSAEQTISPAQTSQAAYTYLHENPELGGKEVLAQAYLTDALERFGGIEIVTSDLAPTAVIGVFDTGRPGPVIALRSEMDARPLTIGTVEPEDHSPRSTIPGIMHNCGHDAHAAMLLGAAADITADPARFNGKIIFLFQPAEEVSGGADDIVEEGLLKALGVEAIFALHSAPGMEVGEATISSGATLAGSNYFDLTLTGKGSHAAAPYEGNDLPLVAARFADELARLPARNIDIANRPFILSVARLVADSGSKNVLPTEATLGGTLRAFEDIDVGPDGQPSIRTLVTSRVEKLAEAYGVVADFNLRKGSPPTINATELLDEMMPVLRESWGGELRVTDRQGMFSEDFAYYTAELPALYFGLGVAKDGLGVGGVHTPDFTIHPDALDAGRGLYVAMAKSATAR</sequence>
<dbReference type="PIRSF" id="PIRSF005962">
    <property type="entry name" value="Pept_M20D_amidohydro"/>
    <property type="match status" value="1"/>
</dbReference>
<protein>
    <submittedName>
        <fullName evidence="3">M20 family metallopeptidase</fullName>
    </submittedName>
</protein>
<dbReference type="Gene3D" id="3.40.630.10">
    <property type="entry name" value="Zn peptidases"/>
    <property type="match status" value="1"/>
</dbReference>
<dbReference type="InterPro" id="IPR017439">
    <property type="entry name" value="Amidohydrolase"/>
</dbReference>
<reference evidence="4" key="1">
    <citation type="journal article" date="2019" name="Int. J. Syst. Evol. Microbiol.">
        <title>The Global Catalogue of Microorganisms (GCM) 10K type strain sequencing project: providing services to taxonomists for standard genome sequencing and annotation.</title>
        <authorList>
            <consortium name="The Broad Institute Genomics Platform"/>
            <consortium name="The Broad Institute Genome Sequencing Center for Infectious Disease"/>
            <person name="Wu L."/>
            <person name="Ma J."/>
        </authorList>
    </citation>
    <scope>NUCLEOTIDE SEQUENCE [LARGE SCALE GENOMIC DNA]</scope>
    <source>
        <strain evidence="4">CGMCC-1.15741</strain>
    </source>
</reference>
<evidence type="ECO:0000313" key="3">
    <source>
        <dbReference type="EMBL" id="MFC6196961.1"/>
    </source>
</evidence>
<feature type="chain" id="PRO_5046832482" evidence="2">
    <location>
        <begin position="25"/>
        <end position="422"/>
    </location>
</feature>
<keyword evidence="1" id="KW-0378">Hydrolase</keyword>
<dbReference type="EMBL" id="JBHSSW010000003">
    <property type="protein sequence ID" value="MFC6196961.1"/>
    <property type="molecule type" value="Genomic_DNA"/>
</dbReference>
<name>A0ABW1S5Y6_9PROT</name>
<evidence type="ECO:0000256" key="1">
    <source>
        <dbReference type="ARBA" id="ARBA00022801"/>
    </source>
</evidence>
<dbReference type="RefSeq" id="WP_377375098.1">
    <property type="nucleotide sequence ID" value="NZ_JBHSSW010000003.1"/>
</dbReference>
<dbReference type="Gene3D" id="3.30.70.360">
    <property type="match status" value="1"/>
</dbReference>
<comment type="caution">
    <text evidence="3">The sequence shown here is derived from an EMBL/GenBank/DDBJ whole genome shotgun (WGS) entry which is preliminary data.</text>
</comment>
<dbReference type="Proteomes" id="UP001596303">
    <property type="component" value="Unassembled WGS sequence"/>
</dbReference>
<dbReference type="PROSITE" id="PS51257">
    <property type="entry name" value="PROKAR_LIPOPROTEIN"/>
    <property type="match status" value="1"/>
</dbReference>
<feature type="signal peptide" evidence="2">
    <location>
        <begin position="1"/>
        <end position="24"/>
    </location>
</feature>
<dbReference type="InterPro" id="IPR002933">
    <property type="entry name" value="Peptidase_M20"/>
</dbReference>
<dbReference type="InterPro" id="IPR036264">
    <property type="entry name" value="Bact_exopeptidase_dim_dom"/>
</dbReference>
<evidence type="ECO:0000313" key="4">
    <source>
        <dbReference type="Proteomes" id="UP001596303"/>
    </source>
</evidence>
<keyword evidence="4" id="KW-1185">Reference proteome</keyword>